<evidence type="ECO:0000313" key="18">
    <source>
        <dbReference type="Proteomes" id="UP000000304"/>
    </source>
</evidence>
<dbReference type="OMA" id="NAEIADC"/>
<dbReference type="EMBL" id="CM000363">
    <property type="protein sequence ID" value="EDX09335.1"/>
    <property type="molecule type" value="Genomic_DNA"/>
</dbReference>
<comment type="subcellular location">
    <subcellularLocation>
        <location evidence="1">Cell membrane</location>
        <topology evidence="1">Multi-pass membrane protein</topology>
    </subcellularLocation>
</comment>
<keyword evidence="8 13" id="KW-0472">Membrane</keyword>
<feature type="transmembrane region" description="Helical" evidence="13">
    <location>
        <begin position="277"/>
        <end position="298"/>
    </location>
</feature>
<dbReference type="Bgee" id="FBgn0185589">
    <property type="expression patterns" value="Expressed in embryo and 3 other cell types or tissues"/>
</dbReference>
<dbReference type="Gene3D" id="2.170.180.11">
    <property type="entry name" value="Methuselah ectodomain, domain 2"/>
    <property type="match status" value="1"/>
</dbReference>
<dbReference type="Gene3D" id="1.20.1070.10">
    <property type="entry name" value="Rhodopsin 7-helix transmembrane proteins"/>
    <property type="match status" value="1"/>
</dbReference>
<evidence type="ECO:0000256" key="12">
    <source>
        <dbReference type="ARBA" id="ARBA00023224"/>
    </source>
</evidence>
<sequence length="508" mass="59099">MLLFGSVLIYLLLNLQSVSAEIADCSFFDTVDISEGQRLSNGSYLYEGLLIPAHLTATYEFKLLANGDKEQVPSHVRGCVCKLRTCVRFCCPHDHIMDEGGCYANMTTEEAALLDPILNVTLDDGSVVQRHFKKELMVQWDLPMPCDDMFYLDNRDKTDEFTLFENGRFLRHYDQVYLDKSEYCLQHRTFGEGNNKSIRIAPHNCLKMPSRTGQTVVMITSLICLVLTIAVYLCVRKLMNLEGKCFICYLVCLFFGYLFLLLDLWQLSFDFCQIAGFLGYFFVMAAFFWLSITSRHFWKCLTNVCASMSIRSDRAFLRYSCYAWGMPLALTGVTYLADNVVNDEEWRPRVGGEEHCWIYTKSWSAMLYFYGPMVLLILFNITMFVLTAKHVIDSKRTMRKLARQEGRIQKLNSDKQNYTLFLLLFTAMGMSWSFEIFSYLVQRDNLWVNVFLVADYFNWSQGIIIFMLFILRRKILVLFKQQIFPKQRIFSMRSTETQSTLADSISHH</sequence>
<reference evidence="17" key="3">
    <citation type="journal article" date="2013" name="Genome Res.">
        <title>A second-generation assembly of the Drosophila simulans genome provides new insights into patterns of lineage-specific divergence.</title>
        <authorList>
            <person name="Hu T.T."/>
            <person name="Eisen M.B."/>
            <person name="Thornton K.R."/>
            <person name="Andolfatto P."/>
        </authorList>
    </citation>
    <scope>NUCLEOTIDE SEQUENCE [LARGE SCALE GENOMIC DNA]</scope>
    <source>
        <strain evidence="17">W501</strain>
    </source>
</reference>
<evidence type="ECO:0000313" key="17">
    <source>
        <dbReference type="EMBL" id="KMY97764.1"/>
    </source>
</evidence>
<dbReference type="Pfam" id="PF00002">
    <property type="entry name" value="7tm_2"/>
    <property type="match status" value="1"/>
</dbReference>
<dbReference type="FunFam" id="2.30.160.11:FF:000001">
    <property type="entry name" value="G-protein coupled receptor Mth"/>
    <property type="match status" value="1"/>
</dbReference>
<evidence type="ECO:0000259" key="15">
    <source>
        <dbReference type="PROSITE" id="PS50261"/>
    </source>
</evidence>
<dbReference type="SUPFAM" id="SSF63877">
    <property type="entry name" value="Methuselah ectodomain"/>
    <property type="match status" value="1"/>
</dbReference>
<organism evidence="16 18">
    <name type="scientific">Drosophila simulans</name>
    <name type="common">Fruit fly</name>
    <dbReference type="NCBI Taxonomy" id="7240"/>
    <lineage>
        <taxon>Eukaryota</taxon>
        <taxon>Metazoa</taxon>
        <taxon>Ecdysozoa</taxon>
        <taxon>Arthropoda</taxon>
        <taxon>Hexapoda</taxon>
        <taxon>Insecta</taxon>
        <taxon>Pterygota</taxon>
        <taxon>Neoptera</taxon>
        <taxon>Endopterygota</taxon>
        <taxon>Diptera</taxon>
        <taxon>Brachycera</taxon>
        <taxon>Muscomorpha</taxon>
        <taxon>Ephydroidea</taxon>
        <taxon>Drosophilidae</taxon>
        <taxon>Drosophila</taxon>
        <taxon>Sophophora</taxon>
    </lineage>
</organism>
<evidence type="ECO:0000256" key="6">
    <source>
        <dbReference type="ARBA" id="ARBA00022989"/>
    </source>
</evidence>
<dbReference type="PANTHER" id="PTHR47154:SF2">
    <property type="entry name" value="G-PROTEIN COUPLED RECEPTOR MTH-RELATED"/>
    <property type="match status" value="1"/>
</dbReference>
<evidence type="ECO:0000256" key="7">
    <source>
        <dbReference type="ARBA" id="ARBA00023040"/>
    </source>
</evidence>
<keyword evidence="18" id="KW-1185">Reference proteome</keyword>
<dbReference type="InterPro" id="IPR036272">
    <property type="entry name" value="Methuselah_N_sf"/>
</dbReference>
<dbReference type="Proteomes" id="UP000035880">
    <property type="component" value="Chromosome 3L"/>
</dbReference>
<dbReference type="InterPro" id="IPR000832">
    <property type="entry name" value="GPCR_2_secretin-like"/>
</dbReference>
<feature type="signal peptide" evidence="14">
    <location>
        <begin position="1"/>
        <end position="20"/>
    </location>
</feature>
<keyword evidence="7" id="KW-0297">G-protein coupled receptor</keyword>
<dbReference type="InterPro" id="IPR017981">
    <property type="entry name" value="GPCR_2-like_7TM"/>
</dbReference>
<evidence type="ECO:0000256" key="9">
    <source>
        <dbReference type="ARBA" id="ARBA00023157"/>
    </source>
</evidence>
<dbReference type="KEGG" id="dsi:Dsimw501_GD13893"/>
<dbReference type="Gene3D" id="2.30.160.11">
    <property type="match status" value="1"/>
</dbReference>
<dbReference type="GO" id="GO:0008528">
    <property type="term" value="F:G protein-coupled peptide receptor activity"/>
    <property type="evidence" value="ECO:0007669"/>
    <property type="project" value="TreeGrafter"/>
</dbReference>
<keyword evidence="12" id="KW-0807">Transducer</keyword>
<evidence type="ECO:0000256" key="13">
    <source>
        <dbReference type="SAM" id="Phobius"/>
    </source>
</evidence>
<feature type="transmembrane region" description="Helical" evidence="13">
    <location>
        <begin position="367"/>
        <end position="388"/>
    </location>
</feature>
<dbReference type="FunFam" id="1.20.1070.10:FF:000297">
    <property type="entry name" value="G-protein coupled receptor Mth"/>
    <property type="match status" value="1"/>
</dbReference>
<feature type="transmembrane region" description="Helical" evidence="13">
    <location>
        <begin position="319"/>
        <end position="337"/>
    </location>
</feature>
<dbReference type="CDD" id="cd00251">
    <property type="entry name" value="Mth_Ecto"/>
    <property type="match status" value="1"/>
</dbReference>
<evidence type="ECO:0000256" key="8">
    <source>
        <dbReference type="ARBA" id="ARBA00023136"/>
    </source>
</evidence>
<evidence type="ECO:0000256" key="3">
    <source>
        <dbReference type="ARBA" id="ARBA00022475"/>
    </source>
</evidence>
<feature type="domain" description="G-protein coupled receptors family 2 profile 2" evidence="15">
    <location>
        <begin position="210"/>
        <end position="473"/>
    </location>
</feature>
<dbReference type="GO" id="GO:0008340">
    <property type="term" value="P:determination of adult lifespan"/>
    <property type="evidence" value="ECO:0007669"/>
    <property type="project" value="UniProtKB-ARBA"/>
</dbReference>
<dbReference type="InterPro" id="IPR010596">
    <property type="entry name" value="Methuselah_N_dom"/>
</dbReference>
<protein>
    <submittedName>
        <fullName evidence="16">GD13893</fullName>
    </submittedName>
</protein>
<reference evidence="17" key="4">
    <citation type="submission" date="2014-06" db="EMBL/GenBank/DDBJ databases">
        <authorList>
            <person name="Hu T."/>
            <person name="Eisen M.B."/>
            <person name="Thornton K.R."/>
            <person name="Andolfatto P."/>
        </authorList>
    </citation>
    <scope>NUCLEOTIDE SEQUENCE</scope>
    <source>
        <strain evidence="17">W501</strain>
    </source>
</reference>
<evidence type="ECO:0000256" key="5">
    <source>
        <dbReference type="ARBA" id="ARBA00022729"/>
    </source>
</evidence>
<evidence type="ECO:0000256" key="2">
    <source>
        <dbReference type="ARBA" id="ARBA00008979"/>
    </source>
</evidence>
<feature type="transmembrane region" description="Helical" evidence="13">
    <location>
        <begin position="418"/>
        <end position="440"/>
    </location>
</feature>
<dbReference type="AlphaFoldDB" id="B4QRM4"/>
<gene>
    <name evidence="16" type="primary">Dsim\GD13893</name>
    <name evidence="16" type="ORF">Dsim_GD13893</name>
    <name evidence="17" type="ORF">Dsimw501_GD13893</name>
</gene>
<dbReference type="SMR" id="B4QRM4"/>
<evidence type="ECO:0000256" key="14">
    <source>
        <dbReference type="SAM" id="SignalP"/>
    </source>
</evidence>
<dbReference type="Proteomes" id="UP000000304">
    <property type="component" value="Chromosome 3L"/>
</dbReference>
<name>B4QRM4_DROSI</name>
<evidence type="ECO:0000256" key="4">
    <source>
        <dbReference type="ARBA" id="ARBA00022692"/>
    </source>
</evidence>
<evidence type="ECO:0000256" key="10">
    <source>
        <dbReference type="ARBA" id="ARBA00023170"/>
    </source>
</evidence>
<dbReference type="InterPro" id="IPR023311">
    <property type="entry name" value="Methusela_ecto_dom_2"/>
</dbReference>
<dbReference type="SUPFAM" id="SSF81321">
    <property type="entry name" value="Family A G protein-coupled receptor-like"/>
    <property type="match status" value="1"/>
</dbReference>
<dbReference type="InterPro" id="IPR044860">
    <property type="entry name" value="Methusela_ecto_dom_1"/>
</dbReference>
<accession>B4QRM4</accession>
<keyword evidence="5 14" id="KW-0732">Signal</keyword>
<dbReference type="HOGENOM" id="CLU_002753_3_0_1"/>
<feature type="transmembrane region" description="Helical" evidence="13">
    <location>
        <begin position="446"/>
        <end position="471"/>
    </location>
</feature>
<keyword evidence="6 13" id="KW-1133">Transmembrane helix</keyword>
<dbReference type="PROSITE" id="PS50261">
    <property type="entry name" value="G_PROTEIN_RECEP_F2_4"/>
    <property type="match status" value="1"/>
</dbReference>
<dbReference type="Pfam" id="PF06652">
    <property type="entry name" value="Methuselah_N"/>
    <property type="match status" value="1"/>
</dbReference>
<keyword evidence="10" id="KW-0675">Receptor</keyword>
<keyword evidence="11" id="KW-0325">Glycoprotein</keyword>
<proteinExistence type="inferred from homology"/>
<dbReference type="CDD" id="cd15039">
    <property type="entry name" value="7tmB3_Methuselah-like"/>
    <property type="match status" value="1"/>
</dbReference>
<keyword evidence="3" id="KW-1003">Cell membrane</keyword>
<dbReference type="EMBL" id="CM002912">
    <property type="protein sequence ID" value="KMY97764.1"/>
    <property type="molecule type" value="Genomic_DNA"/>
</dbReference>
<dbReference type="OrthoDB" id="6134459at2759"/>
<dbReference type="STRING" id="7240.B4QRM4"/>
<feature type="chain" id="PRO_5014299986" evidence="14">
    <location>
        <begin position="21"/>
        <end position="508"/>
    </location>
</feature>
<reference evidence="16" key="2">
    <citation type="submission" date="2008-06" db="EMBL/GenBank/DDBJ databases">
        <authorList>
            <consortium name="FlyBase"/>
        </authorList>
    </citation>
    <scope>NUCLEOTIDE SEQUENCE</scope>
    <source>
        <strain evidence="16">Mixed</strain>
        <strain evidence="17">W501</strain>
    </source>
</reference>
<keyword evidence="9" id="KW-1015">Disulfide bond</keyword>
<feature type="transmembrane region" description="Helical" evidence="13">
    <location>
        <begin position="215"/>
        <end position="235"/>
    </location>
</feature>
<comment type="similarity">
    <text evidence="2">Belongs to the G-protein coupled receptor 2 family. Mth subfamily.</text>
</comment>
<evidence type="ECO:0000313" key="16">
    <source>
        <dbReference type="EMBL" id="EDX09335.1"/>
    </source>
</evidence>
<keyword evidence="4 13" id="KW-0812">Transmembrane</keyword>
<dbReference type="GO" id="GO:0007166">
    <property type="term" value="P:cell surface receptor signaling pathway"/>
    <property type="evidence" value="ECO:0007669"/>
    <property type="project" value="InterPro"/>
</dbReference>
<reference evidence="16 18" key="1">
    <citation type="journal article" date="2007" name="Nature">
        <title>Evolution of genes and genomes on the Drosophila phylogeny.</title>
        <authorList>
            <consortium name="Drosophila 12 Genomes Consortium"/>
            <person name="Clark A.G."/>
            <person name="Eisen M.B."/>
            <person name="Smith D.R."/>
            <person name="Bergman C.M."/>
            <person name="Oliver B."/>
            <person name="Markow T.A."/>
            <person name="Kaufman T.C."/>
            <person name="Kellis M."/>
            <person name="Gelbart W."/>
            <person name="Iyer V.N."/>
            <person name="Pollard D.A."/>
            <person name="Sackton T.B."/>
            <person name="Larracuente A.M."/>
            <person name="Singh N.D."/>
            <person name="Abad J.P."/>
            <person name="Abt D.N."/>
            <person name="Adryan B."/>
            <person name="Aguade M."/>
            <person name="Akashi H."/>
            <person name="Anderson W.W."/>
            <person name="Aquadro C.F."/>
            <person name="Ardell D.H."/>
            <person name="Arguello R."/>
            <person name="Artieri C.G."/>
            <person name="Barbash D.A."/>
            <person name="Barker D."/>
            <person name="Barsanti P."/>
            <person name="Batterham P."/>
            <person name="Batzoglou S."/>
            <person name="Begun D."/>
            <person name="Bhutkar A."/>
            <person name="Blanco E."/>
            <person name="Bosak S.A."/>
            <person name="Bradley R.K."/>
            <person name="Brand A.D."/>
            <person name="Brent M.R."/>
            <person name="Brooks A.N."/>
            <person name="Brown R.H."/>
            <person name="Butlin R.K."/>
            <person name="Caggese C."/>
            <person name="Calvi B.R."/>
            <person name="Bernardo de Carvalho A."/>
            <person name="Caspi A."/>
            <person name="Castrezana S."/>
            <person name="Celniker S.E."/>
            <person name="Chang J.L."/>
            <person name="Chapple C."/>
            <person name="Chatterji S."/>
            <person name="Chinwalla A."/>
            <person name="Civetta A."/>
            <person name="Clifton S.W."/>
            <person name="Comeron J.M."/>
            <person name="Costello J.C."/>
            <person name="Coyne J.A."/>
            <person name="Daub J."/>
            <person name="David R.G."/>
            <person name="Delcher A.L."/>
            <person name="Delehaunty K."/>
            <person name="Do C.B."/>
            <person name="Ebling H."/>
            <person name="Edwards K."/>
            <person name="Eickbush T."/>
            <person name="Evans J.D."/>
            <person name="Filipski A."/>
            <person name="Findeiss S."/>
            <person name="Freyhult E."/>
            <person name="Fulton L."/>
            <person name="Fulton R."/>
            <person name="Garcia A.C."/>
            <person name="Gardiner A."/>
            <person name="Garfield D.A."/>
            <person name="Garvin B.E."/>
            <person name="Gibson G."/>
            <person name="Gilbert D."/>
            <person name="Gnerre S."/>
            <person name="Godfrey J."/>
            <person name="Good R."/>
            <person name="Gotea V."/>
            <person name="Gravely B."/>
            <person name="Greenberg A.J."/>
            <person name="Griffiths-Jones S."/>
            <person name="Gross S."/>
            <person name="Guigo R."/>
            <person name="Gustafson E.A."/>
            <person name="Haerty W."/>
            <person name="Hahn M.W."/>
            <person name="Halligan D.L."/>
            <person name="Halpern A.L."/>
            <person name="Halter G.M."/>
            <person name="Han M.V."/>
            <person name="Heger A."/>
            <person name="Hillier L."/>
            <person name="Hinrichs A.S."/>
            <person name="Holmes I."/>
            <person name="Hoskins R.A."/>
            <person name="Hubisz M.J."/>
            <person name="Hultmark D."/>
            <person name="Huntley M.A."/>
            <person name="Jaffe D.B."/>
            <person name="Jagadeeshan S."/>
            <person name="Jeck W.R."/>
            <person name="Johnson J."/>
            <person name="Jones C.D."/>
            <person name="Jordan W.C."/>
            <person name="Karpen G.H."/>
            <person name="Kataoka E."/>
            <person name="Keightley P.D."/>
            <person name="Kheradpour P."/>
            <person name="Kirkness E.F."/>
            <person name="Koerich L.B."/>
            <person name="Kristiansen K."/>
            <person name="Kudrna D."/>
            <person name="Kulathinal R.J."/>
            <person name="Kumar S."/>
            <person name="Kwok R."/>
            <person name="Lander E."/>
            <person name="Langley C.H."/>
            <person name="Lapoint R."/>
            <person name="Lazzaro B.P."/>
            <person name="Lee S.J."/>
            <person name="Levesque L."/>
            <person name="Li R."/>
            <person name="Lin C.F."/>
            <person name="Lin M.F."/>
            <person name="Lindblad-Toh K."/>
            <person name="Llopart A."/>
            <person name="Long M."/>
            <person name="Low L."/>
            <person name="Lozovsky E."/>
            <person name="Lu J."/>
            <person name="Luo M."/>
            <person name="Machado C.A."/>
            <person name="Makalowski W."/>
            <person name="Marzo M."/>
            <person name="Matsuda M."/>
            <person name="Matzkin L."/>
            <person name="McAllister B."/>
            <person name="McBride C.S."/>
            <person name="McKernan B."/>
            <person name="McKernan K."/>
            <person name="Mendez-Lago M."/>
            <person name="Minx P."/>
            <person name="Mollenhauer M.U."/>
            <person name="Montooth K."/>
            <person name="Mount S.M."/>
            <person name="Mu X."/>
            <person name="Myers E."/>
            <person name="Negre B."/>
            <person name="Newfeld S."/>
            <person name="Nielsen R."/>
            <person name="Noor M.A."/>
            <person name="O'Grady P."/>
            <person name="Pachter L."/>
            <person name="Papaceit M."/>
            <person name="Parisi M.J."/>
            <person name="Parisi M."/>
            <person name="Parts L."/>
            <person name="Pedersen J.S."/>
            <person name="Pesole G."/>
            <person name="Phillippy A.M."/>
            <person name="Ponting C.P."/>
            <person name="Pop M."/>
            <person name="Porcelli D."/>
            <person name="Powell J.R."/>
            <person name="Prohaska S."/>
            <person name="Pruitt K."/>
            <person name="Puig M."/>
            <person name="Quesneville H."/>
            <person name="Ram K.R."/>
            <person name="Rand D."/>
            <person name="Rasmussen M.D."/>
            <person name="Reed L.K."/>
            <person name="Reenan R."/>
            <person name="Reily A."/>
            <person name="Remington K.A."/>
            <person name="Rieger T.T."/>
            <person name="Ritchie M.G."/>
            <person name="Robin C."/>
            <person name="Rogers Y.H."/>
            <person name="Rohde C."/>
            <person name="Rozas J."/>
            <person name="Rubenfield M.J."/>
            <person name="Ruiz A."/>
            <person name="Russo S."/>
            <person name="Salzberg S.L."/>
            <person name="Sanchez-Gracia A."/>
            <person name="Saranga D.J."/>
            <person name="Sato H."/>
            <person name="Schaeffer S.W."/>
            <person name="Schatz M.C."/>
            <person name="Schlenke T."/>
            <person name="Schwartz R."/>
            <person name="Segarra C."/>
            <person name="Singh R.S."/>
            <person name="Sirot L."/>
            <person name="Sirota M."/>
            <person name="Sisneros N.B."/>
            <person name="Smith C.D."/>
            <person name="Smith T.F."/>
            <person name="Spieth J."/>
            <person name="Stage D.E."/>
            <person name="Stark A."/>
            <person name="Stephan W."/>
            <person name="Strausberg R.L."/>
            <person name="Strempel S."/>
            <person name="Sturgill D."/>
            <person name="Sutton G."/>
            <person name="Sutton G.G."/>
            <person name="Tao W."/>
            <person name="Teichmann S."/>
            <person name="Tobari Y.N."/>
            <person name="Tomimura Y."/>
            <person name="Tsolas J.M."/>
            <person name="Valente V.L."/>
            <person name="Venter E."/>
            <person name="Venter J.C."/>
            <person name="Vicario S."/>
            <person name="Vieira F.G."/>
            <person name="Vilella A.J."/>
            <person name="Villasante A."/>
            <person name="Walenz B."/>
            <person name="Wang J."/>
            <person name="Wasserman M."/>
            <person name="Watts T."/>
            <person name="Wilson D."/>
            <person name="Wilson R.K."/>
            <person name="Wing R.A."/>
            <person name="Wolfner M.F."/>
            <person name="Wong A."/>
            <person name="Wong G.K."/>
            <person name="Wu C.I."/>
            <person name="Wu G."/>
            <person name="Yamamoto D."/>
            <person name="Yang H.P."/>
            <person name="Yang S.P."/>
            <person name="Yorke J.A."/>
            <person name="Yoshida K."/>
            <person name="Zdobnov E."/>
            <person name="Zhang P."/>
            <person name="Zhang Y."/>
            <person name="Zimin A.V."/>
            <person name="Baldwin J."/>
            <person name="Abdouelleil A."/>
            <person name="Abdulkadir J."/>
            <person name="Abebe A."/>
            <person name="Abera B."/>
            <person name="Abreu J."/>
            <person name="Acer S.C."/>
            <person name="Aftuck L."/>
            <person name="Alexander A."/>
            <person name="An P."/>
            <person name="Anderson E."/>
            <person name="Anderson S."/>
            <person name="Arachi H."/>
            <person name="Azer M."/>
            <person name="Bachantsang P."/>
            <person name="Barry A."/>
            <person name="Bayul T."/>
            <person name="Berlin A."/>
            <person name="Bessette D."/>
            <person name="Bloom T."/>
            <person name="Blye J."/>
            <person name="Boguslavskiy L."/>
            <person name="Bonnet C."/>
            <person name="Boukhgalter B."/>
            <person name="Bourzgui I."/>
            <person name="Brown A."/>
            <person name="Cahill P."/>
            <person name="Channer S."/>
            <person name="Cheshatsang Y."/>
            <person name="Chuda L."/>
            <person name="Citroen M."/>
            <person name="Collymore A."/>
            <person name="Cooke P."/>
            <person name="Costello M."/>
            <person name="D'Aco K."/>
            <person name="Daza R."/>
            <person name="De Haan G."/>
            <person name="DeGray S."/>
            <person name="DeMaso C."/>
            <person name="Dhargay N."/>
            <person name="Dooley K."/>
            <person name="Dooley E."/>
            <person name="Doricent M."/>
            <person name="Dorje P."/>
            <person name="Dorjee K."/>
            <person name="Dupes A."/>
            <person name="Elong R."/>
            <person name="Falk J."/>
            <person name="Farina A."/>
            <person name="Faro S."/>
            <person name="Ferguson D."/>
            <person name="Fisher S."/>
            <person name="Foley C.D."/>
            <person name="Franke A."/>
            <person name="Friedrich D."/>
            <person name="Gadbois L."/>
            <person name="Gearin G."/>
            <person name="Gearin C.R."/>
            <person name="Giannoukos G."/>
            <person name="Goode T."/>
            <person name="Graham J."/>
            <person name="Grandbois E."/>
            <person name="Grewal S."/>
            <person name="Gyaltsen K."/>
            <person name="Hafez N."/>
            <person name="Hagos B."/>
            <person name="Hall J."/>
            <person name="Henson C."/>
            <person name="Hollinger A."/>
            <person name="Honan T."/>
            <person name="Huard M.D."/>
            <person name="Hughes L."/>
            <person name="Hurhula B."/>
            <person name="Husby M.E."/>
            <person name="Kamat A."/>
            <person name="Kanga B."/>
            <person name="Kashin S."/>
            <person name="Khazanovich D."/>
            <person name="Kisner P."/>
            <person name="Lance K."/>
            <person name="Lara M."/>
            <person name="Lee W."/>
            <person name="Lennon N."/>
            <person name="Letendre F."/>
            <person name="LeVine R."/>
            <person name="Lipovsky A."/>
            <person name="Liu X."/>
            <person name="Liu J."/>
            <person name="Liu S."/>
            <person name="Lokyitsang T."/>
            <person name="Lokyitsang Y."/>
            <person name="Lubonja R."/>
            <person name="Lui A."/>
            <person name="MacDonald P."/>
            <person name="Magnisalis V."/>
            <person name="Maru K."/>
            <person name="Matthews C."/>
            <person name="McCusker W."/>
            <person name="McDonough S."/>
            <person name="Mehta T."/>
            <person name="Meldrim J."/>
            <person name="Meneus L."/>
            <person name="Mihai O."/>
            <person name="Mihalev A."/>
            <person name="Mihova T."/>
            <person name="Mittelman R."/>
            <person name="Mlenga V."/>
            <person name="Montmayeur A."/>
            <person name="Mulrain L."/>
            <person name="Navidi A."/>
            <person name="Naylor J."/>
            <person name="Negash T."/>
            <person name="Nguyen T."/>
            <person name="Nguyen N."/>
            <person name="Nicol R."/>
            <person name="Norbu C."/>
            <person name="Norbu N."/>
            <person name="Novod N."/>
            <person name="O'Neill B."/>
            <person name="Osman S."/>
            <person name="Markiewicz E."/>
            <person name="Oyono O.L."/>
            <person name="Patti C."/>
            <person name="Phunkhang P."/>
            <person name="Pierre F."/>
            <person name="Priest M."/>
            <person name="Raghuraman S."/>
            <person name="Rege F."/>
            <person name="Reyes R."/>
            <person name="Rise C."/>
            <person name="Rogov P."/>
            <person name="Ross K."/>
            <person name="Ryan E."/>
            <person name="Settipalli S."/>
            <person name="Shea T."/>
            <person name="Sherpa N."/>
            <person name="Shi L."/>
            <person name="Shih D."/>
            <person name="Sparrow T."/>
            <person name="Spaulding J."/>
            <person name="Stalker J."/>
            <person name="Stange-Thomann N."/>
            <person name="Stavropoulos S."/>
            <person name="Stone C."/>
            <person name="Strader C."/>
            <person name="Tesfaye S."/>
            <person name="Thomson T."/>
            <person name="Thoulutsang Y."/>
            <person name="Thoulutsang D."/>
            <person name="Topham K."/>
            <person name="Topping I."/>
            <person name="Tsamla T."/>
            <person name="Vassiliev H."/>
            <person name="Vo A."/>
            <person name="Wangchuk T."/>
            <person name="Wangdi T."/>
            <person name="Weiand M."/>
            <person name="Wilkinson J."/>
            <person name="Wilson A."/>
            <person name="Yadav S."/>
            <person name="Young G."/>
            <person name="Yu Q."/>
            <person name="Zembek L."/>
            <person name="Zhong D."/>
            <person name="Zimmer A."/>
            <person name="Zwirko Z."/>
            <person name="Jaffe D.B."/>
            <person name="Alvarez P."/>
            <person name="Brockman W."/>
            <person name="Butler J."/>
            <person name="Chin C."/>
            <person name="Gnerre S."/>
            <person name="Grabherr M."/>
            <person name="Kleber M."/>
            <person name="Mauceli E."/>
            <person name="MacCallum I."/>
        </authorList>
    </citation>
    <scope>NUCLEOTIDE SEQUENCE [LARGE SCALE GENOMIC DNA]</scope>
    <source>
        <strain evidence="16">Mixed</strain>
        <strain evidence="18">mosaic</strain>
    </source>
</reference>
<feature type="transmembrane region" description="Helical" evidence="13">
    <location>
        <begin position="247"/>
        <end position="265"/>
    </location>
</feature>
<evidence type="ECO:0000256" key="11">
    <source>
        <dbReference type="ARBA" id="ARBA00023180"/>
    </source>
</evidence>
<dbReference type="PANTHER" id="PTHR47154">
    <property type="entry name" value="G-PROTEIN COUPLED RECEPTOR MTH-RELATED"/>
    <property type="match status" value="1"/>
</dbReference>
<dbReference type="GO" id="GO:0005886">
    <property type="term" value="C:plasma membrane"/>
    <property type="evidence" value="ECO:0007669"/>
    <property type="project" value="UniProtKB-SubCell"/>
</dbReference>
<dbReference type="InterPro" id="IPR051384">
    <property type="entry name" value="Mth_GPCR"/>
</dbReference>
<dbReference type="FunFam" id="2.170.180.11:FF:000001">
    <property type="entry name" value="G-protein coupled receptor Mth"/>
    <property type="match status" value="1"/>
</dbReference>
<evidence type="ECO:0000256" key="1">
    <source>
        <dbReference type="ARBA" id="ARBA00004651"/>
    </source>
</evidence>